<proteinExistence type="predicted"/>
<evidence type="ECO:0000256" key="1">
    <source>
        <dbReference type="SAM" id="MobiDB-lite"/>
    </source>
</evidence>
<protein>
    <submittedName>
        <fullName evidence="2">Uncharacterized protein</fullName>
    </submittedName>
</protein>
<sequence length="456" mass="47785">MSTTVAKVGKGLHTPSKAVPAHDLINQPSSIEPRMGLPTEDDSPLQPEDDMDIAPADKSPSYQAEQSPAHRQQQISSAGYQQQQQGSSERLPAIDSHLDPGTANNADSVPSDNTIHHPKPPPLSNKFHSNSQEAIIAASSDTAAIMQVPATHLARQQQGQTHVDTMPVNEALSPGASNGGHPRQALSQSFKQQESQGEIARPLNQPMHPTGQMQPAQLPKSGLSMDPANTSTQQVPSSSLPNLQASQSPPVVPGSDKANATQLANLEESASAATPKIPVMAAAKAADSHQDPRCIPGASSQISKLELPKTSSAAESLLEKGQADAPSNLCCRAEDAGAASQHEAPKVNQMPRLPANADNGRPISTLMAAKASQQQPNVAPQPSQKSSRQGSASFNLTSAVREHPKPDLARPQSNGGPGPKPANKSILKPGSSMLASCRAQDPSPETLLTIIRHWNG</sequence>
<feature type="region of interest" description="Disordered" evidence="1">
    <location>
        <begin position="1"/>
        <end position="135"/>
    </location>
</feature>
<dbReference type="EMBL" id="JALJOV010000522">
    <property type="protein sequence ID" value="KAK9863059.1"/>
    <property type="molecule type" value="Genomic_DNA"/>
</dbReference>
<name>A0AAW1T0N2_9CHLO</name>
<feature type="compositionally biased region" description="Polar residues" evidence="1">
    <location>
        <begin position="60"/>
        <end position="71"/>
    </location>
</feature>
<feature type="region of interest" description="Disordered" evidence="1">
    <location>
        <begin position="152"/>
        <end position="445"/>
    </location>
</feature>
<evidence type="ECO:0000313" key="3">
    <source>
        <dbReference type="Proteomes" id="UP001485043"/>
    </source>
</evidence>
<feature type="compositionally biased region" description="Polar residues" evidence="1">
    <location>
        <begin position="227"/>
        <end position="249"/>
    </location>
</feature>
<keyword evidence="3" id="KW-1185">Reference proteome</keyword>
<evidence type="ECO:0000313" key="2">
    <source>
        <dbReference type="EMBL" id="KAK9863059.1"/>
    </source>
</evidence>
<organism evidence="2 3">
    <name type="scientific">Apatococcus fuscideae</name>
    <dbReference type="NCBI Taxonomy" id="2026836"/>
    <lineage>
        <taxon>Eukaryota</taxon>
        <taxon>Viridiplantae</taxon>
        <taxon>Chlorophyta</taxon>
        <taxon>core chlorophytes</taxon>
        <taxon>Trebouxiophyceae</taxon>
        <taxon>Chlorellales</taxon>
        <taxon>Chlorellaceae</taxon>
        <taxon>Apatococcus</taxon>
    </lineage>
</organism>
<feature type="compositionally biased region" description="Polar residues" evidence="1">
    <location>
        <begin position="371"/>
        <end position="398"/>
    </location>
</feature>
<feature type="compositionally biased region" description="Low complexity" evidence="1">
    <location>
        <begin position="72"/>
        <end position="88"/>
    </location>
</feature>
<gene>
    <name evidence="2" type="ORF">WJX84_012095</name>
</gene>
<accession>A0AAW1T0N2</accession>
<feature type="compositionally biased region" description="Polar residues" evidence="1">
    <location>
        <begin position="298"/>
        <end position="314"/>
    </location>
</feature>
<dbReference type="Proteomes" id="UP001485043">
    <property type="component" value="Unassembled WGS sequence"/>
</dbReference>
<feature type="compositionally biased region" description="Polar residues" evidence="1">
    <location>
        <begin position="185"/>
        <end position="196"/>
    </location>
</feature>
<feature type="compositionally biased region" description="Polar residues" evidence="1">
    <location>
        <begin position="154"/>
        <end position="163"/>
    </location>
</feature>
<comment type="caution">
    <text evidence="2">The sequence shown here is derived from an EMBL/GenBank/DDBJ whole genome shotgun (WGS) entry which is preliminary data.</text>
</comment>
<feature type="compositionally biased region" description="Polar residues" evidence="1">
    <location>
        <begin position="102"/>
        <end position="113"/>
    </location>
</feature>
<dbReference type="AlphaFoldDB" id="A0AAW1T0N2"/>
<reference evidence="2 3" key="1">
    <citation type="journal article" date="2024" name="Nat. Commun.">
        <title>Phylogenomics reveals the evolutionary origins of lichenization in chlorophyte algae.</title>
        <authorList>
            <person name="Puginier C."/>
            <person name="Libourel C."/>
            <person name="Otte J."/>
            <person name="Skaloud P."/>
            <person name="Haon M."/>
            <person name="Grisel S."/>
            <person name="Petersen M."/>
            <person name="Berrin J.G."/>
            <person name="Delaux P.M."/>
            <person name="Dal Grande F."/>
            <person name="Keller J."/>
        </authorList>
    </citation>
    <scope>NUCLEOTIDE SEQUENCE [LARGE SCALE GENOMIC DNA]</scope>
    <source>
        <strain evidence="2 3">SAG 2523</strain>
    </source>
</reference>
<feature type="compositionally biased region" description="Acidic residues" evidence="1">
    <location>
        <begin position="39"/>
        <end position="52"/>
    </location>
</feature>